<dbReference type="AlphaFoldDB" id="A0A4C1UWA1"/>
<gene>
    <name evidence="2" type="ORF">EVAR_94690_1</name>
</gene>
<accession>A0A4C1UWA1</accession>
<protein>
    <submittedName>
        <fullName evidence="2">Uncharacterized protein</fullName>
    </submittedName>
</protein>
<dbReference type="EMBL" id="BGZK01000234">
    <property type="protein sequence ID" value="GBP30510.1"/>
    <property type="molecule type" value="Genomic_DNA"/>
</dbReference>
<feature type="region of interest" description="Disordered" evidence="1">
    <location>
        <begin position="164"/>
        <end position="183"/>
    </location>
</feature>
<organism evidence="2 3">
    <name type="scientific">Eumeta variegata</name>
    <name type="common">Bagworm moth</name>
    <name type="synonym">Eumeta japonica</name>
    <dbReference type="NCBI Taxonomy" id="151549"/>
    <lineage>
        <taxon>Eukaryota</taxon>
        <taxon>Metazoa</taxon>
        <taxon>Ecdysozoa</taxon>
        <taxon>Arthropoda</taxon>
        <taxon>Hexapoda</taxon>
        <taxon>Insecta</taxon>
        <taxon>Pterygota</taxon>
        <taxon>Neoptera</taxon>
        <taxon>Endopterygota</taxon>
        <taxon>Lepidoptera</taxon>
        <taxon>Glossata</taxon>
        <taxon>Ditrysia</taxon>
        <taxon>Tineoidea</taxon>
        <taxon>Psychidae</taxon>
        <taxon>Oiketicinae</taxon>
        <taxon>Eumeta</taxon>
    </lineage>
</organism>
<evidence type="ECO:0000313" key="2">
    <source>
        <dbReference type="EMBL" id="GBP30510.1"/>
    </source>
</evidence>
<evidence type="ECO:0000256" key="1">
    <source>
        <dbReference type="SAM" id="MobiDB-lite"/>
    </source>
</evidence>
<comment type="caution">
    <text evidence="2">The sequence shown here is derived from an EMBL/GenBank/DDBJ whole genome shotgun (WGS) entry which is preliminary data.</text>
</comment>
<evidence type="ECO:0000313" key="3">
    <source>
        <dbReference type="Proteomes" id="UP000299102"/>
    </source>
</evidence>
<reference evidence="2 3" key="1">
    <citation type="journal article" date="2019" name="Commun. Biol.">
        <title>The bagworm genome reveals a unique fibroin gene that provides high tensile strength.</title>
        <authorList>
            <person name="Kono N."/>
            <person name="Nakamura H."/>
            <person name="Ohtoshi R."/>
            <person name="Tomita M."/>
            <person name="Numata K."/>
            <person name="Arakawa K."/>
        </authorList>
    </citation>
    <scope>NUCLEOTIDE SEQUENCE [LARGE SCALE GENOMIC DNA]</scope>
</reference>
<keyword evidence="3" id="KW-1185">Reference proteome</keyword>
<name>A0A4C1UWA1_EUMVA</name>
<dbReference type="Proteomes" id="UP000299102">
    <property type="component" value="Unassembled WGS sequence"/>
</dbReference>
<sequence>MVIFRYVKKFIRTTTGQVRGLLVGLREPPRKEKVPVSILITDSAPRSVPRSVHRGARKEVGSGPITATMTARRAGVYIGIQKIVGGYSQCRERKSQTDWRTPAPRTTCTINTYRPQNERLDSDTVQRTKFCRSELPANDATRRKKASRSYLFIALWEVRDNGLGGGATKSDTTSDRLDNSHLLQSPSRSNAFWALRVSSKIPSSPPGEYLNRFRSPRLRLRRATNEVSMNRKK</sequence>
<proteinExistence type="predicted"/>